<accession>X7F686</accession>
<evidence type="ECO:0000256" key="1">
    <source>
        <dbReference type="SAM" id="Phobius"/>
    </source>
</evidence>
<dbReference type="AlphaFoldDB" id="X7F686"/>
<keyword evidence="3" id="KW-1185">Reference proteome</keyword>
<keyword evidence="1" id="KW-0472">Membrane</keyword>
<organism evidence="2 3">
    <name type="scientific">Roseivivax isoporae LMG 25204</name>
    <dbReference type="NCBI Taxonomy" id="1449351"/>
    <lineage>
        <taxon>Bacteria</taxon>
        <taxon>Pseudomonadati</taxon>
        <taxon>Pseudomonadota</taxon>
        <taxon>Alphaproteobacteria</taxon>
        <taxon>Rhodobacterales</taxon>
        <taxon>Roseobacteraceae</taxon>
        <taxon>Roseivivax</taxon>
    </lineage>
</organism>
<dbReference type="Pfam" id="PF09838">
    <property type="entry name" value="DUF2065"/>
    <property type="match status" value="1"/>
</dbReference>
<evidence type="ECO:0000313" key="3">
    <source>
        <dbReference type="Proteomes" id="UP000023430"/>
    </source>
</evidence>
<evidence type="ECO:0008006" key="4">
    <source>
        <dbReference type="Google" id="ProtNLM"/>
    </source>
</evidence>
<dbReference type="InterPro" id="IPR019201">
    <property type="entry name" value="DUF2065"/>
</dbReference>
<protein>
    <recommendedName>
        <fullName evidence="4">DUF2065 domain-containing protein</fullName>
    </recommendedName>
</protein>
<name>X7F686_9RHOB</name>
<proteinExistence type="predicted"/>
<keyword evidence="1" id="KW-1133">Transmembrane helix</keyword>
<dbReference type="Proteomes" id="UP000023430">
    <property type="component" value="Unassembled WGS sequence"/>
</dbReference>
<evidence type="ECO:0000313" key="2">
    <source>
        <dbReference type="EMBL" id="ETX28263.1"/>
    </source>
</evidence>
<dbReference type="eggNOG" id="COG3242">
    <property type="taxonomic scope" value="Bacteria"/>
</dbReference>
<feature type="transmembrane region" description="Helical" evidence="1">
    <location>
        <begin position="44"/>
        <end position="61"/>
    </location>
</feature>
<gene>
    <name evidence="2" type="ORF">RISW2_09130</name>
</gene>
<keyword evidence="1" id="KW-0812">Transmembrane</keyword>
<sequence>MEANTLLVLFAGALIVEGLAWALAPSLLERLLEALAGLPLEARRMLGLLTALTGIAILWVAL</sequence>
<dbReference type="RefSeq" id="WP_043772333.1">
    <property type="nucleotide sequence ID" value="NZ_JAME01000021.1"/>
</dbReference>
<reference evidence="2 3" key="1">
    <citation type="submission" date="2014-01" db="EMBL/GenBank/DDBJ databases">
        <title>Roseivivax isoporae LMG 25204 Genome Sequencing.</title>
        <authorList>
            <person name="Lai Q."/>
            <person name="Li G."/>
            <person name="Shao Z."/>
        </authorList>
    </citation>
    <scope>NUCLEOTIDE SEQUENCE [LARGE SCALE GENOMIC DNA]</scope>
    <source>
        <strain evidence="2 3">LMG 25204</strain>
    </source>
</reference>
<dbReference type="EMBL" id="JAME01000021">
    <property type="protein sequence ID" value="ETX28263.1"/>
    <property type="molecule type" value="Genomic_DNA"/>
</dbReference>
<comment type="caution">
    <text evidence="2">The sequence shown here is derived from an EMBL/GenBank/DDBJ whole genome shotgun (WGS) entry which is preliminary data.</text>
</comment>
<dbReference type="STRING" id="1449351.RISW2_09130"/>